<dbReference type="Proteomes" id="UP000765509">
    <property type="component" value="Unassembled WGS sequence"/>
</dbReference>
<feature type="region of interest" description="Disordered" evidence="1">
    <location>
        <begin position="96"/>
        <end position="250"/>
    </location>
</feature>
<comment type="caution">
    <text evidence="2">The sequence shown here is derived from an EMBL/GenBank/DDBJ whole genome shotgun (WGS) entry which is preliminary data.</text>
</comment>
<sequence>MTPTRSGSNYSIQSNGSGPGNSSHKSKRHKFKPRGEAQMEDARTSTSSQRLASTFEPLIESPEADITRIAVRPESFPTGSSRYLPVSVQELVYGHQKARVGTSPKSLDRHNELLSSTEEVHGARKDRRSSEGLDTNVLQRTSPTDKRLAEKPKHVIRGSKEKAGPRQGKRPSGSSPSIHQQKYASTSAKKAQESPKDQSEGQAKGKGKGKAQVEQALPSELQNPKESKDSHGQCVQHGKNSDGIQKQGGGKIETIFPKEIDLVKLLRELKLQVQNLENSTGHNAALFQEQLEKSDKARLELKEDIQSSINNISLKNELPRQSIPIIDRNFLNDLHHTISSNEVETACNFKNIPKLEEWPTFNGEGEYNHMEFMKTIDMFKEDFNIPDEYISSRLLIIYQISKEMVL</sequence>
<evidence type="ECO:0000313" key="2">
    <source>
        <dbReference type="EMBL" id="MBW0581402.1"/>
    </source>
</evidence>
<feature type="compositionally biased region" description="Polar residues" evidence="1">
    <location>
        <begin position="1"/>
        <end position="23"/>
    </location>
</feature>
<reference evidence="2" key="1">
    <citation type="submission" date="2021-03" db="EMBL/GenBank/DDBJ databases">
        <title>Draft genome sequence of rust myrtle Austropuccinia psidii MF-1, a brazilian biotype.</title>
        <authorList>
            <person name="Quecine M.C."/>
            <person name="Pachon D.M.R."/>
            <person name="Bonatelli M.L."/>
            <person name="Correr F.H."/>
            <person name="Franceschini L.M."/>
            <person name="Leite T.F."/>
            <person name="Margarido G.R.A."/>
            <person name="Almeida C.A."/>
            <person name="Ferrarezi J.A."/>
            <person name="Labate C.A."/>
        </authorList>
    </citation>
    <scope>NUCLEOTIDE SEQUENCE</scope>
    <source>
        <strain evidence="2">MF-1</strain>
    </source>
</reference>
<feature type="compositionally biased region" description="Basic and acidic residues" evidence="1">
    <location>
        <begin position="33"/>
        <end position="43"/>
    </location>
</feature>
<keyword evidence="3" id="KW-1185">Reference proteome</keyword>
<name>A0A9Q3KKI3_9BASI</name>
<feature type="compositionally biased region" description="Basic and acidic residues" evidence="1">
    <location>
        <begin position="106"/>
        <end position="131"/>
    </location>
</feature>
<accession>A0A9Q3KKI3</accession>
<evidence type="ECO:0000313" key="3">
    <source>
        <dbReference type="Proteomes" id="UP000765509"/>
    </source>
</evidence>
<dbReference type="EMBL" id="AVOT02109920">
    <property type="protein sequence ID" value="MBW0581402.1"/>
    <property type="molecule type" value="Genomic_DNA"/>
</dbReference>
<dbReference type="AlphaFoldDB" id="A0A9Q3KKI3"/>
<gene>
    <name evidence="2" type="ORF">O181_121117</name>
</gene>
<organism evidence="2 3">
    <name type="scientific">Austropuccinia psidii MF-1</name>
    <dbReference type="NCBI Taxonomy" id="1389203"/>
    <lineage>
        <taxon>Eukaryota</taxon>
        <taxon>Fungi</taxon>
        <taxon>Dikarya</taxon>
        <taxon>Basidiomycota</taxon>
        <taxon>Pucciniomycotina</taxon>
        <taxon>Pucciniomycetes</taxon>
        <taxon>Pucciniales</taxon>
        <taxon>Sphaerophragmiaceae</taxon>
        <taxon>Austropuccinia</taxon>
    </lineage>
</organism>
<feature type="compositionally biased region" description="Polar residues" evidence="1">
    <location>
        <begin position="132"/>
        <end position="142"/>
    </location>
</feature>
<protein>
    <submittedName>
        <fullName evidence="2">Uncharacterized protein</fullName>
    </submittedName>
</protein>
<feature type="compositionally biased region" description="Polar residues" evidence="1">
    <location>
        <begin position="172"/>
        <end position="189"/>
    </location>
</feature>
<feature type="region of interest" description="Disordered" evidence="1">
    <location>
        <begin position="1"/>
        <end position="66"/>
    </location>
</feature>
<feature type="compositionally biased region" description="Basic and acidic residues" evidence="1">
    <location>
        <begin position="143"/>
        <end position="164"/>
    </location>
</feature>
<dbReference type="OrthoDB" id="515971at2759"/>
<evidence type="ECO:0000256" key="1">
    <source>
        <dbReference type="SAM" id="MobiDB-lite"/>
    </source>
</evidence>
<proteinExistence type="predicted"/>
<feature type="compositionally biased region" description="Basic and acidic residues" evidence="1">
    <location>
        <begin position="190"/>
        <end position="199"/>
    </location>
</feature>